<dbReference type="GO" id="GO:0004857">
    <property type="term" value="F:enzyme inhibitor activity"/>
    <property type="evidence" value="ECO:0007669"/>
    <property type="project" value="InterPro"/>
</dbReference>
<dbReference type="Pfam" id="PF04043">
    <property type="entry name" value="PMEI"/>
    <property type="match status" value="1"/>
</dbReference>
<dbReference type="InterPro" id="IPR035513">
    <property type="entry name" value="Invertase/methylesterase_inhib"/>
</dbReference>
<dbReference type="InterPro" id="IPR033131">
    <property type="entry name" value="Pectinesterase_Asp_AS"/>
</dbReference>
<comment type="similarity">
    <text evidence="4">In the C-terminal section; belongs to the pectinesterase family.</text>
</comment>
<evidence type="ECO:0000256" key="13">
    <source>
        <dbReference type="PROSITE-ProRule" id="PRU10040"/>
    </source>
</evidence>
<accession>A0A4D6M5M8</accession>
<comment type="pathway">
    <text evidence="2 14">Glycan metabolism; pectin degradation; 2-dehydro-3-deoxy-D-gluconate from pectin: step 1/5.</text>
</comment>
<evidence type="ECO:0000256" key="14">
    <source>
        <dbReference type="RuleBase" id="RU000589"/>
    </source>
</evidence>
<dbReference type="GO" id="GO:0030599">
    <property type="term" value="F:pectinesterase activity"/>
    <property type="evidence" value="ECO:0007669"/>
    <property type="project" value="UniProtKB-UniRule"/>
</dbReference>
<reference evidence="17 18" key="1">
    <citation type="submission" date="2019-04" db="EMBL/GenBank/DDBJ databases">
        <title>An improved genome assembly and genetic linkage map for asparagus bean, Vigna unguiculata ssp. sesquipedialis.</title>
        <authorList>
            <person name="Xia Q."/>
            <person name="Zhang R."/>
            <person name="Dong Y."/>
        </authorList>
    </citation>
    <scope>NUCLEOTIDE SEQUENCE [LARGE SCALE GENOMIC DNA]</scope>
    <source>
        <tissue evidence="17">Leaf</tissue>
    </source>
</reference>
<evidence type="ECO:0000256" key="9">
    <source>
        <dbReference type="ARBA" id="ARBA00023157"/>
    </source>
</evidence>
<dbReference type="InterPro" id="IPR000070">
    <property type="entry name" value="Pectinesterase_cat"/>
</dbReference>
<keyword evidence="10" id="KW-0325">Glycoprotein</keyword>
<keyword evidence="15" id="KW-0472">Membrane</keyword>
<proteinExistence type="inferred from homology"/>
<gene>
    <name evidence="17" type="ORF">DEO72_LG6g159</name>
</gene>
<evidence type="ECO:0000313" key="18">
    <source>
        <dbReference type="Proteomes" id="UP000501690"/>
    </source>
</evidence>
<keyword evidence="7 14" id="KW-0378">Hydrolase</keyword>
<dbReference type="Pfam" id="PF01095">
    <property type="entry name" value="Pectinesterase"/>
    <property type="match status" value="1"/>
</dbReference>
<protein>
    <recommendedName>
        <fullName evidence="5 14">Pectinesterase</fullName>
        <ecNumber evidence="5 14">3.1.1.11</ecNumber>
    </recommendedName>
</protein>
<evidence type="ECO:0000313" key="17">
    <source>
        <dbReference type="EMBL" id="QCD95466.1"/>
    </source>
</evidence>
<evidence type="ECO:0000256" key="11">
    <source>
        <dbReference type="ARBA" id="ARBA00047928"/>
    </source>
</evidence>
<keyword evidence="9" id="KW-1015">Disulfide bond</keyword>
<comment type="similarity">
    <text evidence="3">In the N-terminal section; belongs to the PMEI family.</text>
</comment>
<evidence type="ECO:0000256" key="15">
    <source>
        <dbReference type="SAM" id="Phobius"/>
    </source>
</evidence>
<keyword evidence="15" id="KW-0812">Transmembrane</keyword>
<evidence type="ECO:0000256" key="6">
    <source>
        <dbReference type="ARBA" id="ARBA00022512"/>
    </source>
</evidence>
<feature type="domain" description="Pectinesterase inhibitor" evidence="16">
    <location>
        <begin position="61"/>
        <end position="219"/>
    </location>
</feature>
<dbReference type="AlphaFoldDB" id="A0A4D6M5M8"/>
<dbReference type="Gramene" id="Vigun01g012400.1.v1.2">
    <property type="protein sequence ID" value="Vigun01g012400.1.v1.2"/>
    <property type="gene ID" value="Vigun01g012400.v1.2"/>
</dbReference>
<keyword evidence="6" id="KW-0134">Cell wall</keyword>
<dbReference type="PANTHER" id="PTHR31707">
    <property type="entry name" value="PECTINESTERASE"/>
    <property type="match status" value="1"/>
</dbReference>
<evidence type="ECO:0000256" key="5">
    <source>
        <dbReference type="ARBA" id="ARBA00013229"/>
    </source>
</evidence>
<dbReference type="GO" id="GO:0045490">
    <property type="term" value="P:pectin catabolic process"/>
    <property type="evidence" value="ECO:0007669"/>
    <property type="project" value="UniProtKB-UniRule"/>
</dbReference>
<dbReference type="InterPro" id="IPR011050">
    <property type="entry name" value="Pectin_lyase_fold/virulence"/>
</dbReference>
<evidence type="ECO:0000256" key="2">
    <source>
        <dbReference type="ARBA" id="ARBA00005184"/>
    </source>
</evidence>
<keyword evidence="8 14" id="KW-0063">Aspartyl esterase</keyword>
<comment type="subcellular location">
    <subcellularLocation>
        <location evidence="1">Secreted</location>
        <location evidence="1">Cell wall</location>
    </subcellularLocation>
</comment>
<dbReference type="SUPFAM" id="SSF101148">
    <property type="entry name" value="Plant invertase/pectin methylesterase inhibitor"/>
    <property type="match status" value="1"/>
</dbReference>
<evidence type="ECO:0000256" key="4">
    <source>
        <dbReference type="ARBA" id="ARBA00007786"/>
    </source>
</evidence>
<dbReference type="NCBIfam" id="TIGR01614">
    <property type="entry name" value="PME_inhib"/>
    <property type="match status" value="1"/>
</dbReference>
<organism evidence="17 18">
    <name type="scientific">Vigna unguiculata</name>
    <name type="common">Cowpea</name>
    <dbReference type="NCBI Taxonomy" id="3917"/>
    <lineage>
        <taxon>Eukaryota</taxon>
        <taxon>Viridiplantae</taxon>
        <taxon>Streptophyta</taxon>
        <taxon>Embryophyta</taxon>
        <taxon>Tracheophyta</taxon>
        <taxon>Spermatophyta</taxon>
        <taxon>Magnoliopsida</taxon>
        <taxon>eudicotyledons</taxon>
        <taxon>Gunneridae</taxon>
        <taxon>Pentapetalae</taxon>
        <taxon>rosids</taxon>
        <taxon>fabids</taxon>
        <taxon>Fabales</taxon>
        <taxon>Fabaceae</taxon>
        <taxon>Papilionoideae</taxon>
        <taxon>50 kb inversion clade</taxon>
        <taxon>NPAAA clade</taxon>
        <taxon>indigoferoid/millettioid clade</taxon>
        <taxon>Phaseoleae</taxon>
        <taxon>Vigna</taxon>
    </lineage>
</organism>
<dbReference type="UniPathway" id="UPA00545">
    <property type="reaction ID" value="UER00823"/>
</dbReference>
<dbReference type="SUPFAM" id="SSF51126">
    <property type="entry name" value="Pectin lyase-like"/>
    <property type="match status" value="1"/>
</dbReference>
<keyword evidence="18" id="KW-1185">Reference proteome</keyword>
<evidence type="ECO:0000256" key="1">
    <source>
        <dbReference type="ARBA" id="ARBA00004191"/>
    </source>
</evidence>
<evidence type="ECO:0000259" key="16">
    <source>
        <dbReference type="SMART" id="SM00856"/>
    </source>
</evidence>
<keyword evidence="6" id="KW-0964">Secreted</keyword>
<sequence length="573" mass="63619">MLKSYGKVDEHGQMVLETKKKTRKRVTIIGLSSVVLAAVVFAAVFGIVGTNSSEGGNDAHTVTDSVKAVCDVTLYKDSCYSSLGSAVNSNQVQPQELFVLSKKVALSEVSKAFEYFSDHHHGAFKGVLVKNSRTKEAMKNCRELLGLAVDHLNSSLTLTSGENFSLVEVFEDLQTWLSAAGTYLNTCIEGFEDEKEAIKTSVETYLKNSTQFTSNSLAIVTWINKATTTLNLRRLLSLLPHHNEAPAWLPSEDRRLLLTEDLRKKADIVVAKDGSGKYKKISDALKHVPDKSNKRTVIYVKKGVYYENVRVEKTKWNVMIIGDGMTSTIVSANLNFLDGTPTFSTATFAVFGRNFMARDMGFRNSAGPQKHQAVALMTSADQAVFYRCHIDAYQDTLYAHSNRQFYRECNIYGTVDFIFGNSAVVIQNCNIRPKLPMHGQQNTITAQGKTDPNMNTGISIQNCNISPFGNLSSVETYLGRPWKNYSTTVYMKSRMEGFVNPKGWLPWTGNSAPDTIFYAEFQNVGPGSSTKNRVKWKGLRTITSEQARKFTIKGFLQGDKWISAAGAPFESDL</sequence>
<name>A0A4D6M5M8_VIGUN</name>
<dbReference type="FunFam" id="2.160.20.10:FF:000001">
    <property type="entry name" value="Pectinesterase"/>
    <property type="match status" value="1"/>
</dbReference>
<dbReference type="OrthoDB" id="2019149at2759"/>
<feature type="transmembrane region" description="Helical" evidence="15">
    <location>
        <begin position="26"/>
        <end position="48"/>
    </location>
</feature>
<dbReference type="InterPro" id="IPR012334">
    <property type="entry name" value="Pectin_lyas_fold"/>
</dbReference>
<evidence type="ECO:0000256" key="10">
    <source>
        <dbReference type="ARBA" id="ARBA00023180"/>
    </source>
</evidence>
<dbReference type="Gene3D" id="1.20.140.40">
    <property type="entry name" value="Invertase/pectin methylesterase inhibitor family protein"/>
    <property type="match status" value="1"/>
</dbReference>
<dbReference type="SMART" id="SM00856">
    <property type="entry name" value="PMEI"/>
    <property type="match status" value="1"/>
</dbReference>
<dbReference type="PROSITE" id="PS00503">
    <property type="entry name" value="PECTINESTERASE_2"/>
    <property type="match status" value="1"/>
</dbReference>
<dbReference type="InterPro" id="IPR006501">
    <property type="entry name" value="Pectinesterase_inhib_dom"/>
</dbReference>
<dbReference type="FunFam" id="1.20.140.40:FF:000001">
    <property type="entry name" value="Pectinesterase"/>
    <property type="match status" value="1"/>
</dbReference>
<dbReference type="EMBL" id="CP039350">
    <property type="protein sequence ID" value="QCD95466.1"/>
    <property type="molecule type" value="Genomic_DNA"/>
</dbReference>
<evidence type="ECO:0000256" key="12">
    <source>
        <dbReference type="ARBA" id="ARBA00057335"/>
    </source>
</evidence>
<evidence type="ECO:0000256" key="3">
    <source>
        <dbReference type="ARBA" id="ARBA00006027"/>
    </source>
</evidence>
<feature type="active site" evidence="13">
    <location>
        <position position="416"/>
    </location>
</feature>
<dbReference type="Gene3D" id="2.160.20.10">
    <property type="entry name" value="Single-stranded right-handed beta-helix, Pectin lyase-like"/>
    <property type="match status" value="1"/>
</dbReference>
<comment type="function">
    <text evidence="12">Acts in the modification of cell walls via demethylesterification of cell wall pectin.</text>
</comment>
<dbReference type="Proteomes" id="UP000501690">
    <property type="component" value="Linkage Group LG6"/>
</dbReference>
<dbReference type="GO" id="GO:0042545">
    <property type="term" value="P:cell wall modification"/>
    <property type="evidence" value="ECO:0007669"/>
    <property type="project" value="UniProtKB-UniRule"/>
</dbReference>
<dbReference type="CDD" id="cd15798">
    <property type="entry name" value="PMEI-like_3"/>
    <property type="match status" value="1"/>
</dbReference>
<evidence type="ECO:0000256" key="8">
    <source>
        <dbReference type="ARBA" id="ARBA00023085"/>
    </source>
</evidence>
<evidence type="ECO:0000256" key="7">
    <source>
        <dbReference type="ARBA" id="ARBA00022801"/>
    </source>
</evidence>
<dbReference type="EC" id="3.1.1.11" evidence="5 14"/>
<comment type="catalytic activity">
    <reaction evidence="11 14">
        <text>[(1-&gt;4)-alpha-D-galacturonosyl methyl ester](n) + n H2O = [(1-&gt;4)-alpha-D-galacturonosyl](n) + n methanol + n H(+)</text>
        <dbReference type="Rhea" id="RHEA:22380"/>
        <dbReference type="Rhea" id="RHEA-COMP:14570"/>
        <dbReference type="Rhea" id="RHEA-COMP:14573"/>
        <dbReference type="ChEBI" id="CHEBI:15377"/>
        <dbReference type="ChEBI" id="CHEBI:15378"/>
        <dbReference type="ChEBI" id="CHEBI:17790"/>
        <dbReference type="ChEBI" id="CHEBI:140522"/>
        <dbReference type="ChEBI" id="CHEBI:140523"/>
        <dbReference type="EC" id="3.1.1.11"/>
    </reaction>
</comment>
<keyword evidence="15" id="KW-1133">Transmembrane helix</keyword>